<keyword evidence="2 8" id="KW-0479">Metal-binding</keyword>
<evidence type="ECO:0000256" key="6">
    <source>
        <dbReference type="ARBA" id="ARBA00023049"/>
    </source>
</evidence>
<evidence type="ECO:0000256" key="9">
    <source>
        <dbReference type="RuleBase" id="RU361183"/>
    </source>
</evidence>
<keyword evidence="1 8" id="KW-0645">Protease</keyword>
<dbReference type="OrthoDB" id="291007at2759"/>
<evidence type="ECO:0000313" key="12">
    <source>
        <dbReference type="Proteomes" id="UP000261600"/>
    </source>
</evidence>
<feature type="binding site" evidence="8">
    <location>
        <position position="183"/>
    </location>
    <ligand>
        <name>Zn(2+)</name>
        <dbReference type="ChEBI" id="CHEBI:29105"/>
        <note>catalytic</note>
    </ligand>
</feature>
<feature type="signal peptide" evidence="9">
    <location>
        <begin position="1"/>
        <end position="17"/>
    </location>
</feature>
<keyword evidence="6 8" id="KW-0482">Metalloprotease</keyword>
<sequence>MILQTAVLSALLCSIHSFTVQGPFQKSDKYSGNTIEDDEFSVSTLLEKANANLGKNLDEPLVLFGDIAVPTGLGNADPCTARGCLWPKAPDGNVYVPYRISRQYSQRERDTIIQGLESFGRSTCIRFVPLNRQRDFVDIQSRSGCYSFVGRRGSGQIVSLSRQGCVFESVVQHELLHALGFHHEQCRSDRDEHVRILLENVIPGMEHNFRKIETRNLGTPYDYNSVMHYGRFAFSRNREPTIVPIPDNDVTIGRAERMSPVDILRVNRLYQCNSAASGRDRRLQQRKQWNSFLLK</sequence>
<dbReference type="FunFam" id="3.40.390.10:FF:000038">
    <property type="entry name" value="Metalloendopeptidase"/>
    <property type="match status" value="1"/>
</dbReference>
<dbReference type="PROSITE" id="PS51864">
    <property type="entry name" value="ASTACIN"/>
    <property type="match status" value="1"/>
</dbReference>
<dbReference type="GO" id="GO:0006508">
    <property type="term" value="P:proteolysis"/>
    <property type="evidence" value="ECO:0007669"/>
    <property type="project" value="UniProtKB-KW"/>
</dbReference>
<dbReference type="PANTHER" id="PTHR10127">
    <property type="entry name" value="DISCOIDIN, CUB, EGF, LAMININ , AND ZINC METALLOPROTEASE DOMAIN CONTAINING"/>
    <property type="match status" value="1"/>
</dbReference>
<evidence type="ECO:0000256" key="5">
    <source>
        <dbReference type="ARBA" id="ARBA00022833"/>
    </source>
</evidence>
<evidence type="ECO:0000256" key="7">
    <source>
        <dbReference type="ARBA" id="ARBA00023157"/>
    </source>
</evidence>
<dbReference type="Ensembl" id="ENSMALT00000018665.1">
    <property type="protein sequence ID" value="ENSMALP00000018314.1"/>
    <property type="gene ID" value="ENSMALG00000012763.1"/>
</dbReference>
<keyword evidence="3 9" id="KW-0732">Signal</keyword>
<feature type="chain" id="PRO_5044516056" description="Metalloendopeptidase" evidence="9">
    <location>
        <begin position="18"/>
        <end position="295"/>
    </location>
</feature>
<keyword evidence="4 8" id="KW-0378">Hydrolase</keyword>
<evidence type="ECO:0000313" key="11">
    <source>
        <dbReference type="Ensembl" id="ENSMALP00000018314.1"/>
    </source>
</evidence>
<evidence type="ECO:0000259" key="10">
    <source>
        <dbReference type="PROSITE" id="PS51864"/>
    </source>
</evidence>
<dbReference type="Pfam" id="PF01400">
    <property type="entry name" value="Astacin"/>
    <property type="match status" value="1"/>
</dbReference>
<feature type="domain" description="Peptidase M12A" evidence="10">
    <location>
        <begin position="75"/>
        <end position="273"/>
    </location>
</feature>
<accession>A0A3Q3JG97</accession>
<dbReference type="EC" id="3.4.24.-" evidence="9"/>
<evidence type="ECO:0000256" key="3">
    <source>
        <dbReference type="ARBA" id="ARBA00022729"/>
    </source>
</evidence>
<keyword evidence="7" id="KW-1015">Disulfide bond</keyword>
<keyword evidence="5 8" id="KW-0862">Zinc</keyword>
<dbReference type="InterPro" id="IPR024079">
    <property type="entry name" value="MetalloPept_cat_dom_sf"/>
</dbReference>
<comment type="caution">
    <text evidence="8">Lacks conserved residue(s) required for the propagation of feature annotation.</text>
</comment>
<dbReference type="SUPFAM" id="SSF55486">
    <property type="entry name" value="Metalloproteases ('zincins'), catalytic domain"/>
    <property type="match status" value="1"/>
</dbReference>
<dbReference type="AlphaFoldDB" id="A0A3Q3JG97"/>
<dbReference type="InterPro" id="IPR034039">
    <property type="entry name" value="ZnMP_hatching_enz"/>
</dbReference>
<evidence type="ECO:0000256" key="1">
    <source>
        <dbReference type="ARBA" id="ARBA00022670"/>
    </source>
</evidence>
<keyword evidence="12" id="KW-1185">Reference proteome</keyword>
<dbReference type="InterPro" id="IPR006026">
    <property type="entry name" value="Peptidase_Metallo"/>
</dbReference>
<feature type="binding site" evidence="8">
    <location>
        <position position="177"/>
    </location>
    <ligand>
        <name>Zn(2+)</name>
        <dbReference type="ChEBI" id="CHEBI:29105"/>
        <note>catalytic</note>
    </ligand>
</feature>
<comment type="cofactor">
    <cofactor evidence="8 9">
        <name>Zn(2+)</name>
        <dbReference type="ChEBI" id="CHEBI:29105"/>
    </cofactor>
    <text evidence="8 9">Binds 1 zinc ion per subunit.</text>
</comment>
<dbReference type="CDD" id="cd04283">
    <property type="entry name" value="ZnMc_hatching_enzyme"/>
    <property type="match status" value="1"/>
</dbReference>
<feature type="binding site" evidence="8">
    <location>
        <position position="173"/>
    </location>
    <ligand>
        <name>Zn(2+)</name>
        <dbReference type="ChEBI" id="CHEBI:29105"/>
        <note>catalytic</note>
    </ligand>
</feature>
<dbReference type="InterPro" id="IPR001506">
    <property type="entry name" value="Peptidase_M12A"/>
</dbReference>
<dbReference type="SMART" id="SM00235">
    <property type="entry name" value="ZnMc"/>
    <property type="match status" value="1"/>
</dbReference>
<dbReference type="Proteomes" id="UP000261600">
    <property type="component" value="Unplaced"/>
</dbReference>
<dbReference type="RefSeq" id="XP_020469375.1">
    <property type="nucleotide sequence ID" value="XM_020613719.1"/>
</dbReference>
<proteinExistence type="predicted"/>
<dbReference type="PRINTS" id="PR00480">
    <property type="entry name" value="ASTACIN"/>
</dbReference>
<evidence type="ECO:0000256" key="4">
    <source>
        <dbReference type="ARBA" id="ARBA00022801"/>
    </source>
</evidence>
<dbReference type="PANTHER" id="PTHR10127:SF899">
    <property type="entry name" value="ASTACIN-LIKE METALLOENDOPEPTIDASE-RELATED"/>
    <property type="match status" value="1"/>
</dbReference>
<dbReference type="Gene3D" id="3.40.390.10">
    <property type="entry name" value="Collagenase (Catalytic Domain)"/>
    <property type="match status" value="1"/>
</dbReference>
<dbReference type="GeneID" id="109967858"/>
<dbReference type="Ensembl" id="ENSMALT00000018675.1">
    <property type="protein sequence ID" value="ENSMALP00000018324.1"/>
    <property type="gene ID" value="ENSMALG00000012763.1"/>
</dbReference>
<reference evidence="11" key="1">
    <citation type="submission" date="2025-05" db="UniProtKB">
        <authorList>
            <consortium name="Ensembl"/>
        </authorList>
    </citation>
    <scope>IDENTIFICATION</scope>
</reference>
<evidence type="ECO:0000256" key="2">
    <source>
        <dbReference type="ARBA" id="ARBA00022723"/>
    </source>
</evidence>
<dbReference type="GO" id="GO:0004222">
    <property type="term" value="F:metalloendopeptidase activity"/>
    <property type="evidence" value="ECO:0007669"/>
    <property type="project" value="UniProtKB-UniRule"/>
</dbReference>
<name>A0A3Q3JG97_MONAL</name>
<protein>
    <recommendedName>
        <fullName evidence="9">Metalloendopeptidase</fullName>
        <ecNumber evidence="9">3.4.24.-</ecNumber>
    </recommendedName>
</protein>
<feature type="active site" evidence="8">
    <location>
        <position position="174"/>
    </location>
</feature>
<dbReference type="KEGG" id="malb:109967858"/>
<dbReference type="STRING" id="43700.ENSMALP00000018314"/>
<dbReference type="GO" id="GO:0008270">
    <property type="term" value="F:zinc ion binding"/>
    <property type="evidence" value="ECO:0007669"/>
    <property type="project" value="UniProtKB-UniRule"/>
</dbReference>
<organism evidence="11 12">
    <name type="scientific">Monopterus albus</name>
    <name type="common">Swamp eel</name>
    <dbReference type="NCBI Taxonomy" id="43700"/>
    <lineage>
        <taxon>Eukaryota</taxon>
        <taxon>Metazoa</taxon>
        <taxon>Chordata</taxon>
        <taxon>Craniata</taxon>
        <taxon>Vertebrata</taxon>
        <taxon>Euteleostomi</taxon>
        <taxon>Actinopterygii</taxon>
        <taxon>Neopterygii</taxon>
        <taxon>Teleostei</taxon>
        <taxon>Neoteleostei</taxon>
        <taxon>Acanthomorphata</taxon>
        <taxon>Anabantaria</taxon>
        <taxon>Synbranchiformes</taxon>
        <taxon>Synbranchidae</taxon>
        <taxon>Monopterus</taxon>
    </lineage>
</organism>
<evidence type="ECO:0000256" key="8">
    <source>
        <dbReference type="PROSITE-ProRule" id="PRU01211"/>
    </source>
</evidence>